<accession>A0A8J2YE91</accession>
<keyword evidence="2" id="KW-0560">Oxidoreductase</keyword>
<dbReference type="PRINTS" id="PR00081">
    <property type="entry name" value="GDHRDH"/>
</dbReference>
<dbReference type="InterPro" id="IPR002347">
    <property type="entry name" value="SDR_fam"/>
</dbReference>
<dbReference type="Proteomes" id="UP000625210">
    <property type="component" value="Unassembled WGS sequence"/>
</dbReference>
<feature type="region of interest" description="Disordered" evidence="4">
    <location>
        <begin position="255"/>
        <end position="275"/>
    </location>
</feature>
<dbReference type="CDD" id="cd05374">
    <property type="entry name" value="17beta-HSD-like_SDR_c"/>
    <property type="match status" value="1"/>
</dbReference>
<evidence type="ECO:0000256" key="4">
    <source>
        <dbReference type="SAM" id="MobiDB-lite"/>
    </source>
</evidence>
<dbReference type="SUPFAM" id="SSF51735">
    <property type="entry name" value="NAD(P)-binding Rossmann-fold domains"/>
    <property type="match status" value="1"/>
</dbReference>
<dbReference type="RefSeq" id="WP_188647906.1">
    <property type="nucleotide sequence ID" value="NZ_BMHQ01000007.1"/>
</dbReference>
<dbReference type="PANTHER" id="PTHR44196">
    <property type="entry name" value="DEHYDROGENASE/REDUCTASE SDR FAMILY MEMBER 7B"/>
    <property type="match status" value="1"/>
</dbReference>
<dbReference type="GO" id="GO:0016020">
    <property type="term" value="C:membrane"/>
    <property type="evidence" value="ECO:0007669"/>
    <property type="project" value="TreeGrafter"/>
</dbReference>
<dbReference type="PROSITE" id="PS00061">
    <property type="entry name" value="ADH_SHORT"/>
    <property type="match status" value="1"/>
</dbReference>
<comment type="similarity">
    <text evidence="1 3">Belongs to the short-chain dehydrogenases/reductases (SDR) family.</text>
</comment>
<name>A0A8J2YE91_9BACL</name>
<dbReference type="InterPro" id="IPR020904">
    <property type="entry name" value="Sc_DH/Rdtase_CS"/>
</dbReference>
<keyword evidence="6" id="KW-1185">Reference proteome</keyword>
<dbReference type="PANTHER" id="PTHR44196:SF1">
    <property type="entry name" value="DEHYDROGENASE_REDUCTASE SDR FAMILY MEMBER 7B"/>
    <property type="match status" value="1"/>
</dbReference>
<dbReference type="AlphaFoldDB" id="A0A8J2YE91"/>
<evidence type="ECO:0000256" key="2">
    <source>
        <dbReference type="ARBA" id="ARBA00023002"/>
    </source>
</evidence>
<evidence type="ECO:0000256" key="1">
    <source>
        <dbReference type="ARBA" id="ARBA00006484"/>
    </source>
</evidence>
<reference evidence="5" key="1">
    <citation type="journal article" date="2014" name="Int. J. Syst. Evol. Microbiol.">
        <title>Complete genome sequence of Corynebacterium casei LMG S-19264T (=DSM 44701T), isolated from a smear-ripened cheese.</title>
        <authorList>
            <consortium name="US DOE Joint Genome Institute (JGI-PGF)"/>
            <person name="Walter F."/>
            <person name="Albersmeier A."/>
            <person name="Kalinowski J."/>
            <person name="Ruckert C."/>
        </authorList>
    </citation>
    <scope>NUCLEOTIDE SEQUENCE</scope>
    <source>
        <strain evidence="5">CGMCC 1.15179</strain>
    </source>
</reference>
<comment type="caution">
    <text evidence="5">The sequence shown here is derived from an EMBL/GenBank/DDBJ whole genome shotgun (WGS) entry which is preliminary data.</text>
</comment>
<dbReference type="Pfam" id="PF00106">
    <property type="entry name" value="adh_short"/>
    <property type="match status" value="1"/>
</dbReference>
<evidence type="ECO:0000313" key="6">
    <source>
        <dbReference type="Proteomes" id="UP000625210"/>
    </source>
</evidence>
<gene>
    <name evidence="5" type="ORF">GCM10011571_21620</name>
</gene>
<dbReference type="EMBL" id="BMHQ01000007">
    <property type="protein sequence ID" value="GGE19378.1"/>
    <property type="molecule type" value="Genomic_DNA"/>
</dbReference>
<reference evidence="5" key="2">
    <citation type="submission" date="2020-09" db="EMBL/GenBank/DDBJ databases">
        <authorList>
            <person name="Sun Q."/>
            <person name="Zhou Y."/>
        </authorList>
    </citation>
    <scope>NUCLEOTIDE SEQUENCE</scope>
    <source>
        <strain evidence="5">CGMCC 1.15179</strain>
    </source>
</reference>
<evidence type="ECO:0000313" key="5">
    <source>
        <dbReference type="EMBL" id="GGE19378.1"/>
    </source>
</evidence>
<organism evidence="5 6">
    <name type="scientific">Marinithermofilum abyssi</name>
    <dbReference type="NCBI Taxonomy" id="1571185"/>
    <lineage>
        <taxon>Bacteria</taxon>
        <taxon>Bacillati</taxon>
        <taxon>Bacillota</taxon>
        <taxon>Bacilli</taxon>
        <taxon>Bacillales</taxon>
        <taxon>Thermoactinomycetaceae</taxon>
        <taxon>Marinithermofilum</taxon>
    </lineage>
</organism>
<dbReference type="PRINTS" id="PR00080">
    <property type="entry name" value="SDRFAMILY"/>
</dbReference>
<dbReference type="InterPro" id="IPR036291">
    <property type="entry name" value="NAD(P)-bd_dom_sf"/>
</dbReference>
<proteinExistence type="inferred from homology"/>
<dbReference type="Gene3D" id="3.40.50.720">
    <property type="entry name" value="NAD(P)-binding Rossmann-like Domain"/>
    <property type="match status" value="1"/>
</dbReference>
<sequence length="275" mass="30135">MNDRIVLITGASSGIGKEIARIVAARGHTPLLVARNRKPLAALQRELGRGECFSCDVTSQEDVKDLVEEVIQRYGKVDVLMNNAGYGCFGGALDVPIHEVEGMAETNYLGTVRIILAFLPHMLQQGEGRIVNIASVAGLTGIPNLAAYSASKFALMGFSESLRLEYSPRIQVGVLCPGPVQTPFFRGEDPARLFPGPIARQLLDVKTVAEEAVRLIDRPRVKVIPWSLRWAIRIRNMAPGVYFWATKRMYDASRTPPLPHPADGPNPSHGARRDT</sequence>
<evidence type="ECO:0000256" key="3">
    <source>
        <dbReference type="RuleBase" id="RU000363"/>
    </source>
</evidence>
<protein>
    <submittedName>
        <fullName evidence="5">Oxidoreductase</fullName>
    </submittedName>
</protein>
<dbReference type="GO" id="GO:0016491">
    <property type="term" value="F:oxidoreductase activity"/>
    <property type="evidence" value="ECO:0007669"/>
    <property type="project" value="UniProtKB-KW"/>
</dbReference>